<name>A0A138AE17_9ACTN</name>
<feature type="transmembrane region" description="Helical" evidence="2">
    <location>
        <begin position="50"/>
        <end position="69"/>
    </location>
</feature>
<gene>
    <name evidence="3" type="ORF">AXK60_08690</name>
</gene>
<dbReference type="Proteomes" id="UP000070258">
    <property type="component" value="Unassembled WGS sequence"/>
</dbReference>
<evidence type="ECO:0000313" key="3">
    <source>
        <dbReference type="EMBL" id="KXP08741.1"/>
    </source>
</evidence>
<keyword evidence="2" id="KW-1133">Transmembrane helix</keyword>
<proteinExistence type="predicted"/>
<feature type="transmembrane region" description="Helical" evidence="2">
    <location>
        <begin position="89"/>
        <end position="108"/>
    </location>
</feature>
<feature type="transmembrane region" description="Helical" evidence="2">
    <location>
        <begin position="114"/>
        <end position="132"/>
    </location>
</feature>
<protein>
    <submittedName>
        <fullName evidence="3">Uncharacterized protein</fullName>
    </submittedName>
</protein>
<keyword evidence="2" id="KW-0472">Membrane</keyword>
<dbReference type="AlphaFoldDB" id="A0A138AE17"/>
<organism evidence="3 4">
    <name type="scientific">Tsukamurella pseudospumae</name>
    <dbReference type="NCBI Taxonomy" id="239498"/>
    <lineage>
        <taxon>Bacteria</taxon>
        <taxon>Bacillati</taxon>
        <taxon>Actinomycetota</taxon>
        <taxon>Actinomycetes</taxon>
        <taxon>Mycobacteriales</taxon>
        <taxon>Tsukamurellaceae</taxon>
        <taxon>Tsukamurella</taxon>
    </lineage>
</organism>
<accession>A0A138AE17</accession>
<evidence type="ECO:0000313" key="4">
    <source>
        <dbReference type="Proteomes" id="UP000070258"/>
    </source>
</evidence>
<evidence type="ECO:0000256" key="1">
    <source>
        <dbReference type="SAM" id="MobiDB-lite"/>
    </source>
</evidence>
<feature type="region of interest" description="Disordered" evidence="1">
    <location>
        <begin position="139"/>
        <end position="165"/>
    </location>
</feature>
<dbReference type="EMBL" id="LSRF01000044">
    <property type="protein sequence ID" value="KXP08741.1"/>
    <property type="molecule type" value="Genomic_DNA"/>
</dbReference>
<reference evidence="4" key="1">
    <citation type="submission" date="2016-02" db="EMBL/GenBank/DDBJ databases">
        <authorList>
            <person name="Wen L."/>
            <person name="He K."/>
            <person name="Yang H."/>
        </authorList>
    </citation>
    <scope>NUCLEOTIDE SEQUENCE [LARGE SCALE GENOMIC DNA]</scope>
    <source>
        <strain evidence="4">JCM 15929</strain>
    </source>
</reference>
<comment type="caution">
    <text evidence="3">The sequence shown here is derived from an EMBL/GenBank/DDBJ whole genome shotgun (WGS) entry which is preliminary data.</text>
</comment>
<evidence type="ECO:0000256" key="2">
    <source>
        <dbReference type="SAM" id="Phobius"/>
    </source>
</evidence>
<sequence length="189" mass="20951">MSAVTFQNVVMNYVDPPLIPTRWWLPLRLLQRSIPLLATLLPTAAYVDSTLFLGLVVLLMVSMMVLAGWSVASADATGWRRTVMRTGNVYVGFAFSGMVLIGCTAPLTRAEPLSAKRTLVVAFLLYVLMLLGEKMMTRRAGKPVRPTPRMSTRVEPAPTPERSSRGAPRLIDIATVIAVVLATWRPRRW</sequence>
<keyword evidence="2" id="KW-0812">Transmembrane</keyword>